<dbReference type="SUPFAM" id="SSF51905">
    <property type="entry name" value="FAD/NAD(P)-binding domain"/>
    <property type="match status" value="1"/>
</dbReference>
<gene>
    <name evidence="1" type="ORF">J0A66_10465</name>
</gene>
<protein>
    <submittedName>
        <fullName evidence="1">Tryptophan 7-halogenase</fullName>
    </submittedName>
</protein>
<dbReference type="AlphaFoldDB" id="A0A939IP86"/>
<keyword evidence="2" id="KW-1185">Reference proteome</keyword>
<proteinExistence type="predicted"/>
<dbReference type="RefSeq" id="WP_206573764.1">
    <property type="nucleotide sequence ID" value="NZ_JAFKCV010000005.1"/>
</dbReference>
<evidence type="ECO:0000313" key="2">
    <source>
        <dbReference type="Proteomes" id="UP000664654"/>
    </source>
</evidence>
<dbReference type="Gene3D" id="3.50.50.60">
    <property type="entry name" value="FAD/NAD(P)-binding domain"/>
    <property type="match status" value="1"/>
</dbReference>
<dbReference type="Proteomes" id="UP000664654">
    <property type="component" value="Unassembled WGS sequence"/>
</dbReference>
<dbReference type="GO" id="GO:0004497">
    <property type="term" value="F:monooxygenase activity"/>
    <property type="evidence" value="ECO:0007669"/>
    <property type="project" value="InterPro"/>
</dbReference>
<organism evidence="1 2">
    <name type="scientific">Bowmanella dokdonensis</name>
    <dbReference type="NCBI Taxonomy" id="751969"/>
    <lineage>
        <taxon>Bacteria</taxon>
        <taxon>Pseudomonadati</taxon>
        <taxon>Pseudomonadota</taxon>
        <taxon>Gammaproteobacteria</taxon>
        <taxon>Alteromonadales</taxon>
        <taxon>Alteromonadaceae</taxon>
        <taxon>Bowmanella</taxon>
    </lineage>
</organism>
<dbReference type="InterPro" id="IPR006905">
    <property type="entry name" value="Flavin_halogenase"/>
</dbReference>
<dbReference type="Pfam" id="PF04820">
    <property type="entry name" value="Trp_halogenase"/>
    <property type="match status" value="1"/>
</dbReference>
<comment type="caution">
    <text evidence="1">The sequence shown here is derived from an EMBL/GenBank/DDBJ whole genome shotgun (WGS) entry which is preliminary data.</text>
</comment>
<dbReference type="InterPro" id="IPR036188">
    <property type="entry name" value="FAD/NAD-bd_sf"/>
</dbReference>
<name>A0A939IP86_9ALTE</name>
<evidence type="ECO:0000313" key="1">
    <source>
        <dbReference type="EMBL" id="MBN7825645.1"/>
    </source>
</evidence>
<reference evidence="1" key="1">
    <citation type="submission" date="2021-03" db="EMBL/GenBank/DDBJ databases">
        <title>novel species isolated from a fishpond in China.</title>
        <authorList>
            <person name="Lu H."/>
            <person name="Cai Z."/>
        </authorList>
    </citation>
    <scope>NUCLEOTIDE SEQUENCE</scope>
    <source>
        <strain evidence="1">JCM 30855</strain>
    </source>
</reference>
<accession>A0A939IP86</accession>
<dbReference type="EMBL" id="JAFKCV010000005">
    <property type="protein sequence ID" value="MBN7825645.1"/>
    <property type="molecule type" value="Genomic_DNA"/>
</dbReference>
<sequence length="472" mass="51548">MNMQIVILGQGLWLQVAAALVASQLRPWGVRCTAVEVPGEPEPGSVASGPELHGLCRLLGQSWQELLLKARGSFNLGTDYRDALTHQAAGAAGPARWFVPFGHLGLKSEAAEFAQGLFSYLAGQAEQGPEPYCLAALAAWQGKFAVPPANRTDLRDMLDFGLHLDRQGLCAWLRRFSERQGVRFVAADALFSAQTAQGPIASVQLAGGESLPVDFCLDCRPRTGVKSGAVMLQLFAGDPQQGPGKPCTSAERVPWGWLVRHPLANGCVWQTEFDPQVQKRDQVQAWLDGNLGALDWQLRSRQTSSPDEVWTGNCLQLGPVVETLDSPLLGAMGPLQALLVSWLDMLPNQASCPATARLFNGYWQQYREELNTYLTLHETPLETHTGRLFARLGRVPTAETDAVRPVQLMTMLYGLGLRPELPSRLLLDNEPAQVGAALAQIRRRLDTLVTNMPSHAQTLARCLDGRPAHPSY</sequence>